<keyword evidence="3" id="KW-1185">Reference proteome</keyword>
<evidence type="ECO:0000256" key="1">
    <source>
        <dbReference type="SAM" id="MobiDB-lite"/>
    </source>
</evidence>
<evidence type="ECO:0000313" key="2">
    <source>
        <dbReference type="EMBL" id="KAF1976749.1"/>
    </source>
</evidence>
<name>A0A6A5VJY2_9PLEO</name>
<organism evidence="2 3">
    <name type="scientific">Bimuria novae-zelandiae CBS 107.79</name>
    <dbReference type="NCBI Taxonomy" id="1447943"/>
    <lineage>
        <taxon>Eukaryota</taxon>
        <taxon>Fungi</taxon>
        <taxon>Dikarya</taxon>
        <taxon>Ascomycota</taxon>
        <taxon>Pezizomycotina</taxon>
        <taxon>Dothideomycetes</taxon>
        <taxon>Pleosporomycetidae</taxon>
        <taxon>Pleosporales</taxon>
        <taxon>Massarineae</taxon>
        <taxon>Didymosphaeriaceae</taxon>
        <taxon>Bimuria</taxon>
    </lineage>
</organism>
<reference evidence="2" key="1">
    <citation type="journal article" date="2020" name="Stud. Mycol.">
        <title>101 Dothideomycetes genomes: a test case for predicting lifestyles and emergence of pathogens.</title>
        <authorList>
            <person name="Haridas S."/>
            <person name="Albert R."/>
            <person name="Binder M."/>
            <person name="Bloem J."/>
            <person name="Labutti K."/>
            <person name="Salamov A."/>
            <person name="Andreopoulos B."/>
            <person name="Baker S."/>
            <person name="Barry K."/>
            <person name="Bills G."/>
            <person name="Bluhm B."/>
            <person name="Cannon C."/>
            <person name="Castanera R."/>
            <person name="Culley D."/>
            <person name="Daum C."/>
            <person name="Ezra D."/>
            <person name="Gonzalez J."/>
            <person name="Henrissat B."/>
            <person name="Kuo A."/>
            <person name="Liang C."/>
            <person name="Lipzen A."/>
            <person name="Lutzoni F."/>
            <person name="Magnuson J."/>
            <person name="Mondo S."/>
            <person name="Nolan M."/>
            <person name="Ohm R."/>
            <person name="Pangilinan J."/>
            <person name="Park H.-J."/>
            <person name="Ramirez L."/>
            <person name="Alfaro M."/>
            <person name="Sun H."/>
            <person name="Tritt A."/>
            <person name="Yoshinaga Y."/>
            <person name="Zwiers L.-H."/>
            <person name="Turgeon B."/>
            <person name="Goodwin S."/>
            <person name="Spatafora J."/>
            <person name="Crous P."/>
            <person name="Grigoriev I."/>
        </authorList>
    </citation>
    <scope>NUCLEOTIDE SEQUENCE</scope>
    <source>
        <strain evidence="2">CBS 107.79</strain>
    </source>
</reference>
<dbReference type="EMBL" id="ML976665">
    <property type="protein sequence ID" value="KAF1976749.1"/>
    <property type="molecule type" value="Genomic_DNA"/>
</dbReference>
<dbReference type="OrthoDB" id="62952at2759"/>
<feature type="region of interest" description="Disordered" evidence="1">
    <location>
        <begin position="384"/>
        <end position="403"/>
    </location>
</feature>
<proteinExistence type="predicted"/>
<accession>A0A6A5VJY2</accession>
<sequence>MRPIANVKLQCVVVSVKTLRNRRREPWGKTASRVPACIALSAWSCGSHFKTLTLHRFCTQTHLTLITHRNQVATTAAGSAHSTIPAATPNSCLRTPFPLIEAVTYSFTESTPLSTAVLGIKMSASLSEKMGLPKYNPPDILWRFGPEIRNSIYREVFEGDISNCDSLAFMRASKQLHCEAGSHFYASNPFVLQAPFRPAPGATILPPINNRYLRFLKDPSLEFHTGPAFLARVQKTATTIRNLTIIGANFHTVTFLIQFPPELSSFLQARLDDATMDKSHPITAALVHLLDSGASRKVRIVLNEAWFATGIATELKSRYGERLQFMQVDDKVGMREVTDLLSYERPLMGVSSSGLQNFFDASAPDDISITGTFDFNFLDPVLELGPHGPNNNSMESDEPDEDLSSFDLEEFEEAQDEEELNEDDDVDMDKNLIPLEDEEADTIMNSWNDTANILSNEAQMKTEVEFLVAMAPELL</sequence>
<dbReference type="Proteomes" id="UP000800036">
    <property type="component" value="Unassembled WGS sequence"/>
</dbReference>
<dbReference type="AlphaFoldDB" id="A0A6A5VJY2"/>
<evidence type="ECO:0000313" key="3">
    <source>
        <dbReference type="Proteomes" id="UP000800036"/>
    </source>
</evidence>
<protein>
    <submittedName>
        <fullName evidence="2">Uncharacterized protein</fullName>
    </submittedName>
</protein>
<gene>
    <name evidence="2" type="ORF">BU23DRAFT_626170</name>
</gene>